<keyword evidence="3" id="KW-1185">Reference proteome</keyword>
<comment type="caution">
    <text evidence="2">The sequence shown here is derived from an EMBL/GenBank/DDBJ whole genome shotgun (WGS) entry which is preliminary data.</text>
</comment>
<proteinExistence type="predicted"/>
<dbReference type="GO" id="GO:0003700">
    <property type="term" value="F:DNA-binding transcription factor activity"/>
    <property type="evidence" value="ECO:0007669"/>
    <property type="project" value="InterPro"/>
</dbReference>
<dbReference type="SUPFAM" id="SSF46785">
    <property type="entry name" value="Winged helix' DNA-binding domain"/>
    <property type="match status" value="1"/>
</dbReference>
<dbReference type="InterPro" id="IPR036390">
    <property type="entry name" value="WH_DNA-bd_sf"/>
</dbReference>
<dbReference type="AlphaFoldDB" id="A0A848KMX7"/>
<name>A0A848KMX7_9ACTN</name>
<evidence type="ECO:0000259" key="1">
    <source>
        <dbReference type="Pfam" id="PF12802"/>
    </source>
</evidence>
<organism evidence="2 3">
    <name type="scientific">Gordonia asplenii</name>
    <dbReference type="NCBI Taxonomy" id="2725283"/>
    <lineage>
        <taxon>Bacteria</taxon>
        <taxon>Bacillati</taxon>
        <taxon>Actinomycetota</taxon>
        <taxon>Actinomycetes</taxon>
        <taxon>Mycobacteriales</taxon>
        <taxon>Gordoniaceae</taxon>
        <taxon>Gordonia</taxon>
    </lineage>
</organism>
<dbReference type="InterPro" id="IPR036388">
    <property type="entry name" value="WH-like_DNA-bd_sf"/>
</dbReference>
<accession>A0A848KMX7</accession>
<evidence type="ECO:0000313" key="3">
    <source>
        <dbReference type="Proteomes" id="UP000550729"/>
    </source>
</evidence>
<feature type="domain" description="HTH marR-type" evidence="1">
    <location>
        <begin position="37"/>
        <end position="90"/>
    </location>
</feature>
<protein>
    <submittedName>
        <fullName evidence="2">Winged helix-turn-helix transcriptional regulator</fullName>
    </submittedName>
</protein>
<gene>
    <name evidence="2" type="ORF">HH308_02220</name>
</gene>
<dbReference type="Proteomes" id="UP000550729">
    <property type="component" value="Unassembled WGS sequence"/>
</dbReference>
<sequence length="152" mass="17354">MNDDERAIWPSPLYADLVDEIRRLGRRKATHYAGAQLDGSAFSILLVLSDGRSRTLRELSLELELEQSTINRQVNAAIKRGYLERYDVPGQVSRLIRPTVLGAQAFHDDGMLRVDRFNRIFDDLSPGTPEALLRELRAYNDAYDRAVDHEAR</sequence>
<dbReference type="InterPro" id="IPR000835">
    <property type="entry name" value="HTH_MarR-typ"/>
</dbReference>
<dbReference type="Pfam" id="PF12802">
    <property type="entry name" value="MarR_2"/>
    <property type="match status" value="1"/>
</dbReference>
<reference evidence="2 3" key="1">
    <citation type="submission" date="2020-04" db="EMBL/GenBank/DDBJ databases">
        <title>Gordonia sp. nov. TBRC 11910.</title>
        <authorList>
            <person name="Suriyachadkun C."/>
        </authorList>
    </citation>
    <scope>NUCLEOTIDE SEQUENCE [LARGE SCALE GENOMIC DNA]</scope>
    <source>
        <strain evidence="2 3">TBRC 11910</strain>
    </source>
</reference>
<dbReference type="RefSeq" id="WP_170192488.1">
    <property type="nucleotide sequence ID" value="NZ_JABBNB010000001.1"/>
</dbReference>
<dbReference type="Gene3D" id="1.10.10.10">
    <property type="entry name" value="Winged helix-like DNA-binding domain superfamily/Winged helix DNA-binding domain"/>
    <property type="match status" value="1"/>
</dbReference>
<dbReference type="EMBL" id="JABBNB010000001">
    <property type="protein sequence ID" value="NMO00026.1"/>
    <property type="molecule type" value="Genomic_DNA"/>
</dbReference>
<evidence type="ECO:0000313" key="2">
    <source>
        <dbReference type="EMBL" id="NMO00026.1"/>
    </source>
</evidence>